<evidence type="ECO:0000313" key="4">
    <source>
        <dbReference type="Proteomes" id="UP001198402"/>
    </source>
</evidence>
<sequence>MKNQNTNLSYIKAKNRVEREKGFYTHLIIYLLVNIVLTGFKVWGDLSSWDSFINEILTINVLSTWVIWGIFIVLHFLSVKFGQAWEERKIEQIMNEELSNNSK</sequence>
<gene>
    <name evidence="3" type="ORF">LBV24_09670</name>
</gene>
<dbReference type="Pfam" id="PF13239">
    <property type="entry name" value="2TM"/>
    <property type="match status" value="1"/>
</dbReference>
<name>A0ABS7Y4B5_9FLAO</name>
<dbReference type="InterPro" id="IPR025698">
    <property type="entry name" value="2TM_dom"/>
</dbReference>
<evidence type="ECO:0000313" key="3">
    <source>
        <dbReference type="EMBL" id="MCA0153482.1"/>
    </source>
</evidence>
<organism evidence="3 4">
    <name type="scientific">Winogradskyella vincentii</name>
    <dbReference type="NCBI Taxonomy" id="2877122"/>
    <lineage>
        <taxon>Bacteria</taxon>
        <taxon>Pseudomonadati</taxon>
        <taxon>Bacteroidota</taxon>
        <taxon>Flavobacteriia</taxon>
        <taxon>Flavobacteriales</taxon>
        <taxon>Flavobacteriaceae</taxon>
        <taxon>Winogradskyella</taxon>
    </lineage>
</organism>
<reference evidence="4" key="1">
    <citation type="submission" date="2023-07" db="EMBL/GenBank/DDBJ databases">
        <authorList>
            <person name="Yue Y."/>
        </authorList>
    </citation>
    <scope>NUCLEOTIDE SEQUENCE [LARGE SCALE GENOMIC DNA]</scope>
    <source>
        <strain evidence="4">2Y89</strain>
    </source>
</reference>
<keyword evidence="1" id="KW-0812">Transmembrane</keyword>
<keyword evidence="1" id="KW-1133">Transmembrane helix</keyword>
<comment type="caution">
    <text evidence="3">The sequence shown here is derived from an EMBL/GenBank/DDBJ whole genome shotgun (WGS) entry which is preliminary data.</text>
</comment>
<evidence type="ECO:0000259" key="2">
    <source>
        <dbReference type="Pfam" id="PF13239"/>
    </source>
</evidence>
<feature type="domain" description="2TM" evidence="2">
    <location>
        <begin position="12"/>
        <end position="95"/>
    </location>
</feature>
<evidence type="ECO:0000256" key="1">
    <source>
        <dbReference type="SAM" id="Phobius"/>
    </source>
</evidence>
<accession>A0ABS7Y4B5</accession>
<keyword evidence="1" id="KW-0472">Membrane</keyword>
<feature type="transmembrane region" description="Helical" evidence="1">
    <location>
        <begin position="56"/>
        <end position="79"/>
    </location>
</feature>
<dbReference type="EMBL" id="JAIUJS010000004">
    <property type="protein sequence ID" value="MCA0153482.1"/>
    <property type="molecule type" value="Genomic_DNA"/>
</dbReference>
<proteinExistence type="predicted"/>
<protein>
    <submittedName>
        <fullName evidence="3">2TM domain-containing protein</fullName>
    </submittedName>
</protein>
<dbReference type="RefSeq" id="WP_224478442.1">
    <property type="nucleotide sequence ID" value="NZ_JAIUJS010000004.1"/>
</dbReference>
<keyword evidence="4" id="KW-1185">Reference proteome</keyword>
<feature type="transmembrane region" description="Helical" evidence="1">
    <location>
        <begin position="21"/>
        <end position="44"/>
    </location>
</feature>
<dbReference type="Proteomes" id="UP001198402">
    <property type="component" value="Unassembled WGS sequence"/>
</dbReference>